<keyword evidence="4" id="KW-0479">Metal-binding</keyword>
<dbReference type="PANTHER" id="PTHR33577:SF9">
    <property type="entry name" value="PEROXIDASE STCC"/>
    <property type="match status" value="1"/>
</dbReference>
<keyword evidence="9" id="KW-1133">Transmembrane helix</keyword>
<dbReference type="HOGENOM" id="CLU_050230_5_1_1"/>
<dbReference type="AlphaFoldDB" id="A0A0C2YLW2"/>
<dbReference type="Pfam" id="PF01328">
    <property type="entry name" value="Peroxidase_2"/>
    <property type="match status" value="1"/>
</dbReference>
<evidence type="ECO:0000256" key="6">
    <source>
        <dbReference type="ARBA" id="ARBA00023004"/>
    </source>
</evidence>
<feature type="region of interest" description="Disordered" evidence="8">
    <location>
        <begin position="1"/>
        <end position="23"/>
    </location>
</feature>
<reference evidence="12" key="2">
    <citation type="submission" date="2015-01" db="EMBL/GenBank/DDBJ databases">
        <title>Evolutionary Origins and Diversification of the Mycorrhizal Mutualists.</title>
        <authorList>
            <consortium name="DOE Joint Genome Institute"/>
            <consortium name="Mycorrhizal Genomics Consortium"/>
            <person name="Kohler A."/>
            <person name="Kuo A."/>
            <person name="Nagy L.G."/>
            <person name="Floudas D."/>
            <person name="Copeland A."/>
            <person name="Barry K.W."/>
            <person name="Cichocki N."/>
            <person name="Veneault-Fourrey C."/>
            <person name="LaButti K."/>
            <person name="Lindquist E.A."/>
            <person name="Lipzen A."/>
            <person name="Lundell T."/>
            <person name="Morin E."/>
            <person name="Murat C."/>
            <person name="Riley R."/>
            <person name="Ohm R."/>
            <person name="Sun H."/>
            <person name="Tunlid A."/>
            <person name="Henrissat B."/>
            <person name="Grigoriev I.V."/>
            <person name="Hibbett D.S."/>
            <person name="Martin F."/>
        </authorList>
    </citation>
    <scope>NUCLEOTIDE SEQUENCE [LARGE SCALE GENOMIC DNA]</scope>
    <source>
        <strain evidence="12">h7</strain>
    </source>
</reference>
<feature type="domain" description="Heme haloperoxidase family profile" evidence="10">
    <location>
        <begin position="7"/>
        <end position="259"/>
    </location>
</feature>
<evidence type="ECO:0000313" key="11">
    <source>
        <dbReference type="EMBL" id="KIM42002.1"/>
    </source>
</evidence>
<comment type="similarity">
    <text evidence="7">Belongs to the chloroperoxidase family.</text>
</comment>
<keyword evidence="12" id="KW-1185">Reference proteome</keyword>
<dbReference type="Gene3D" id="1.10.489.10">
    <property type="entry name" value="Chloroperoxidase-like"/>
    <property type="match status" value="1"/>
</dbReference>
<keyword evidence="9" id="KW-0812">Transmembrane</keyword>
<dbReference type="EMBL" id="KN831779">
    <property type="protein sequence ID" value="KIM42002.1"/>
    <property type="molecule type" value="Genomic_DNA"/>
</dbReference>
<dbReference type="InterPro" id="IPR000028">
    <property type="entry name" value="Chloroperoxidase"/>
</dbReference>
<keyword evidence="9" id="KW-0472">Membrane</keyword>
<evidence type="ECO:0000256" key="9">
    <source>
        <dbReference type="SAM" id="Phobius"/>
    </source>
</evidence>
<evidence type="ECO:0000256" key="1">
    <source>
        <dbReference type="ARBA" id="ARBA00001970"/>
    </source>
</evidence>
<evidence type="ECO:0000256" key="5">
    <source>
        <dbReference type="ARBA" id="ARBA00023002"/>
    </source>
</evidence>
<evidence type="ECO:0000256" key="8">
    <source>
        <dbReference type="SAM" id="MobiDB-lite"/>
    </source>
</evidence>
<reference evidence="11 12" key="1">
    <citation type="submission" date="2014-04" db="EMBL/GenBank/DDBJ databases">
        <authorList>
            <consortium name="DOE Joint Genome Institute"/>
            <person name="Kuo A."/>
            <person name="Gay G."/>
            <person name="Dore J."/>
            <person name="Kohler A."/>
            <person name="Nagy L.G."/>
            <person name="Floudas D."/>
            <person name="Copeland A."/>
            <person name="Barry K.W."/>
            <person name="Cichocki N."/>
            <person name="Veneault-Fourrey C."/>
            <person name="LaButti K."/>
            <person name="Lindquist E.A."/>
            <person name="Lipzen A."/>
            <person name="Lundell T."/>
            <person name="Morin E."/>
            <person name="Murat C."/>
            <person name="Sun H."/>
            <person name="Tunlid A."/>
            <person name="Henrissat B."/>
            <person name="Grigoriev I.V."/>
            <person name="Hibbett D.S."/>
            <person name="Martin F."/>
            <person name="Nordberg H.P."/>
            <person name="Cantor M.N."/>
            <person name="Hua S.X."/>
        </authorList>
    </citation>
    <scope>NUCLEOTIDE SEQUENCE [LARGE SCALE GENOMIC DNA]</scope>
    <source>
        <strain evidence="12">h7</strain>
    </source>
</reference>
<dbReference type="InterPro" id="IPR036851">
    <property type="entry name" value="Chloroperoxidase-like_sf"/>
</dbReference>
<dbReference type="Proteomes" id="UP000053424">
    <property type="component" value="Unassembled WGS sequence"/>
</dbReference>
<evidence type="ECO:0000256" key="2">
    <source>
        <dbReference type="ARBA" id="ARBA00022559"/>
    </source>
</evidence>
<feature type="compositionally biased region" description="Polar residues" evidence="8">
    <location>
        <begin position="1"/>
        <end position="13"/>
    </location>
</feature>
<keyword evidence="6" id="KW-0408">Iron</keyword>
<dbReference type="PANTHER" id="PTHR33577">
    <property type="entry name" value="STERIGMATOCYSTIN BIOSYNTHESIS PEROXIDASE STCC-RELATED"/>
    <property type="match status" value="1"/>
</dbReference>
<comment type="cofactor">
    <cofactor evidence="1">
        <name>heme b</name>
        <dbReference type="ChEBI" id="CHEBI:60344"/>
    </cofactor>
</comment>
<protein>
    <recommendedName>
        <fullName evidence="10">Heme haloperoxidase family profile domain-containing protein</fullName>
    </recommendedName>
</protein>
<evidence type="ECO:0000259" key="10">
    <source>
        <dbReference type="PROSITE" id="PS51405"/>
    </source>
</evidence>
<evidence type="ECO:0000256" key="7">
    <source>
        <dbReference type="ARBA" id="ARBA00025795"/>
    </source>
</evidence>
<dbReference type="PROSITE" id="PS51405">
    <property type="entry name" value="HEME_HALOPEROXIDASE"/>
    <property type="match status" value="1"/>
</dbReference>
<proteinExistence type="inferred from homology"/>
<keyword evidence="2" id="KW-0575">Peroxidase</keyword>
<dbReference type="GO" id="GO:0046872">
    <property type="term" value="F:metal ion binding"/>
    <property type="evidence" value="ECO:0007669"/>
    <property type="project" value="UniProtKB-KW"/>
</dbReference>
<dbReference type="GO" id="GO:0004601">
    <property type="term" value="F:peroxidase activity"/>
    <property type="evidence" value="ECO:0007669"/>
    <property type="project" value="UniProtKB-KW"/>
</dbReference>
<evidence type="ECO:0000256" key="3">
    <source>
        <dbReference type="ARBA" id="ARBA00022617"/>
    </source>
</evidence>
<evidence type="ECO:0000313" key="12">
    <source>
        <dbReference type="Proteomes" id="UP000053424"/>
    </source>
</evidence>
<feature type="transmembrane region" description="Helical" evidence="9">
    <location>
        <begin position="63"/>
        <end position="82"/>
    </location>
</feature>
<accession>A0A0C2YLW2</accession>
<dbReference type="SUPFAM" id="SSF47571">
    <property type="entry name" value="Cloroperoxidase"/>
    <property type="match status" value="1"/>
</dbReference>
<gene>
    <name evidence="11" type="ORF">M413DRAFT_410597</name>
</gene>
<evidence type="ECO:0000256" key="4">
    <source>
        <dbReference type="ARBA" id="ARBA00022723"/>
    </source>
</evidence>
<sequence>MAINQRGSSNSAAGNHEFKRMGSRSPCPALNILANHGYVTRDGTNLTFLEVVKAMVFVYNLSYPLAIFLAMAGFLTAGKLSYPKPAFEFSQNPSPRSWGQTLTSLPLVIIRGLLSLLPTFTLDLTSLSQRGRWKIAHDASFVHPNGKPSNAPDPTLVQNLLRSADKVGGGFSLHDIVMFHVSRVKSTTQSQSLDNVHSQVVLGECALTWLMLRASGSDAKGFVPVSRLGQWFGEERLPDNWWKDGEDGVRPKAVVGLLGTRRLANYIGFLAQAQLN</sequence>
<keyword evidence="5" id="KW-0560">Oxidoreductase</keyword>
<dbReference type="OrthoDB" id="407298at2759"/>
<keyword evidence="3" id="KW-0349">Heme</keyword>
<dbReference type="STRING" id="686832.A0A0C2YLW2"/>
<name>A0A0C2YLW2_HEBCY</name>
<organism evidence="11 12">
    <name type="scientific">Hebeloma cylindrosporum</name>
    <dbReference type="NCBI Taxonomy" id="76867"/>
    <lineage>
        <taxon>Eukaryota</taxon>
        <taxon>Fungi</taxon>
        <taxon>Dikarya</taxon>
        <taxon>Basidiomycota</taxon>
        <taxon>Agaricomycotina</taxon>
        <taxon>Agaricomycetes</taxon>
        <taxon>Agaricomycetidae</taxon>
        <taxon>Agaricales</taxon>
        <taxon>Agaricineae</taxon>
        <taxon>Hymenogastraceae</taxon>
        <taxon>Hebeloma</taxon>
    </lineage>
</organism>